<dbReference type="AlphaFoldDB" id="A0AAE1I299"/>
<dbReference type="FunFam" id="1.10.340.70:FF:000004">
    <property type="entry name" value="Retrovirus-related Pol polyprotein from transposon 297-like Protein"/>
    <property type="match status" value="1"/>
</dbReference>
<dbReference type="EC" id="2.7.7.49" evidence="1"/>
<feature type="domain" description="Integrase catalytic" evidence="3">
    <location>
        <begin position="579"/>
        <end position="739"/>
    </location>
</feature>
<protein>
    <recommendedName>
        <fullName evidence="1">RNA-directed DNA polymerase</fullName>
        <ecNumber evidence="1">2.7.7.49</ecNumber>
    </recommendedName>
</protein>
<feature type="region of interest" description="Disordered" evidence="2">
    <location>
        <begin position="841"/>
        <end position="865"/>
    </location>
</feature>
<dbReference type="SUPFAM" id="SSF53098">
    <property type="entry name" value="Ribonuclease H-like"/>
    <property type="match status" value="1"/>
</dbReference>
<dbReference type="InterPro" id="IPR041588">
    <property type="entry name" value="Integrase_H2C2"/>
</dbReference>
<dbReference type="InterPro" id="IPR001584">
    <property type="entry name" value="Integrase_cat-core"/>
</dbReference>
<dbReference type="InterPro" id="IPR012337">
    <property type="entry name" value="RNaseH-like_sf"/>
</dbReference>
<evidence type="ECO:0000313" key="4">
    <source>
        <dbReference type="EMBL" id="KAK3932009.1"/>
    </source>
</evidence>
<gene>
    <name evidence="4" type="ORF">KUF71_011337</name>
</gene>
<dbReference type="Gene3D" id="3.30.420.10">
    <property type="entry name" value="Ribonuclease H-like superfamily/Ribonuclease H"/>
    <property type="match status" value="1"/>
</dbReference>
<reference evidence="4" key="2">
    <citation type="journal article" date="2023" name="BMC Genomics">
        <title>Pest status, molecular evolution, and epigenetic factors derived from the genome assembly of Frankliniella fusca, a thysanopteran phytovirus vector.</title>
        <authorList>
            <person name="Catto M.A."/>
            <person name="Labadie P.E."/>
            <person name="Jacobson A.L."/>
            <person name="Kennedy G.G."/>
            <person name="Srinivasan R."/>
            <person name="Hunt B.G."/>
        </authorList>
    </citation>
    <scope>NUCLEOTIDE SEQUENCE</scope>
    <source>
        <strain evidence="4">PL_HMW_Pooled</strain>
    </source>
</reference>
<evidence type="ECO:0000313" key="5">
    <source>
        <dbReference type="Proteomes" id="UP001219518"/>
    </source>
</evidence>
<dbReference type="Proteomes" id="UP001219518">
    <property type="component" value="Unassembled WGS sequence"/>
</dbReference>
<dbReference type="GO" id="GO:0003676">
    <property type="term" value="F:nucleic acid binding"/>
    <property type="evidence" value="ECO:0007669"/>
    <property type="project" value="InterPro"/>
</dbReference>
<keyword evidence="5" id="KW-1185">Reference proteome</keyword>
<dbReference type="FunFam" id="3.30.420.10:FF:000063">
    <property type="entry name" value="Retrovirus-related Pol polyprotein from transposon 297-like Protein"/>
    <property type="match status" value="1"/>
</dbReference>
<dbReference type="GO" id="GO:0015074">
    <property type="term" value="P:DNA integration"/>
    <property type="evidence" value="ECO:0007669"/>
    <property type="project" value="InterPro"/>
</dbReference>
<dbReference type="InterPro" id="IPR050951">
    <property type="entry name" value="Retrovirus_Pol_polyprotein"/>
</dbReference>
<dbReference type="Gene3D" id="1.10.340.70">
    <property type="match status" value="1"/>
</dbReference>
<dbReference type="PROSITE" id="PS50994">
    <property type="entry name" value="INTEGRASE"/>
    <property type="match status" value="1"/>
</dbReference>
<dbReference type="EMBL" id="JAHWGI010001434">
    <property type="protein sequence ID" value="KAK3932009.1"/>
    <property type="molecule type" value="Genomic_DNA"/>
</dbReference>
<dbReference type="Pfam" id="PF17921">
    <property type="entry name" value="Integrase_H2C2"/>
    <property type="match status" value="1"/>
</dbReference>
<dbReference type="InterPro" id="IPR036397">
    <property type="entry name" value="RNaseH_sf"/>
</dbReference>
<sequence>MSRQTNVPSKLNLEGNVHDNWLLFHRSFKIYLGAIKEEKTAAQIASMTADAKSEYMNSLGKLLLNIAGEEAIELSNSFGLSEDKQFDYEELVKKFQEYAVPQKNETYLRFLFNRTRQSEGESFDHFLAEARKKAKDCGFGDMEDSLLRDRIVEGTADHSVRTALLRNNKLTLEEAIRDCRAAEQSKSYSKEMQQPLELKVDATSYGKKNYFVKKVNDTNSGNVKPNTSKPQTPFKCRRCNYQHDFGKCSAMGKTCMNCGKPNHFASCCRAKNHIQTHSLVTELRRQETETEEKSEEKLKGDEYAVYFETNTVTVQEVHDGPIFFEVNSVVSEYRQNLYIEDSVVNFKLDPGAPKSILPFKTFKSLKTDKKLKKINAWLKPYGKHTEPIPVLGLKLYKYSLNLKHVPGKHMYTSDLFSRYVDNAPSKDDPATFETVHSLSLALPLSFTARSELVAKTEEDEILQRVILCLREGWPKSPLQAPDCVLPYWRVRDKLFFEDGLLLINEEESVKVVVPGVLRPKMLQLIHQGHLGLNKSLARAHEVFFWPAMSQNVTQYLSNCMVCRKFAPNNKKLPLKSYAIPKTPWERVSTDIAQFAGKDYLVMYDSYSKWLEVRLLKGKSSSHVIEVCKDVFLTHGVPAFLHCDNNPFGSFEFRQFAKLNNFDIVTSSPNYPTSNGRAEKGVSIAKAILKKSNDDQTDYRVSVREYNNTVIPVMKASPSQLLFCRKLRTTMPVSAESLKPKVQPNVLTNLKRQQTRTATWYNSSAKRKEFVLKSGDKIMVKCTNEKEWQPATVVEKLVEPRSYLVRLPNGREVRRTLHHINRSDCKLSDNVSEDLYDLFPFPNSTSDSESSRPMSPPKSVSNPINVNCKNDKPGESEYCLIIPDWLYKLNNVSSYGRTIKPDSLEYDPFNELETQEDEYARARPINTLEPGKAYKLVHFSQMRSQYPNAEGNFPMNTVVQYFDESLKFQSILPRKFNNKEVRWIEAMNKLIKNDAGPKLVYYGTVSLGYEVELLRHTQQPSLQKLEIVQKIEAQTTPKKNDNNGKASINNNKEANGNPAKRSLSMNDGPPPKRN</sequence>
<dbReference type="PANTHER" id="PTHR37984:SF8">
    <property type="entry name" value="CCHC-TYPE DOMAIN-CONTAINING PROTEIN"/>
    <property type="match status" value="1"/>
</dbReference>
<dbReference type="PANTHER" id="PTHR37984">
    <property type="entry name" value="PROTEIN CBG26694"/>
    <property type="match status" value="1"/>
</dbReference>
<feature type="region of interest" description="Disordered" evidence="2">
    <location>
        <begin position="1032"/>
        <end position="1073"/>
    </location>
</feature>
<feature type="compositionally biased region" description="Polar residues" evidence="2">
    <location>
        <begin position="1032"/>
        <end position="1053"/>
    </location>
</feature>
<proteinExistence type="predicted"/>
<organism evidence="4 5">
    <name type="scientific">Frankliniella fusca</name>
    <dbReference type="NCBI Taxonomy" id="407009"/>
    <lineage>
        <taxon>Eukaryota</taxon>
        <taxon>Metazoa</taxon>
        <taxon>Ecdysozoa</taxon>
        <taxon>Arthropoda</taxon>
        <taxon>Hexapoda</taxon>
        <taxon>Insecta</taxon>
        <taxon>Pterygota</taxon>
        <taxon>Neoptera</taxon>
        <taxon>Paraneoptera</taxon>
        <taxon>Thysanoptera</taxon>
        <taxon>Terebrantia</taxon>
        <taxon>Thripoidea</taxon>
        <taxon>Thripidae</taxon>
        <taxon>Frankliniella</taxon>
    </lineage>
</organism>
<comment type="caution">
    <text evidence="4">The sequence shown here is derived from an EMBL/GenBank/DDBJ whole genome shotgun (WGS) entry which is preliminary data.</text>
</comment>
<dbReference type="GO" id="GO:0003964">
    <property type="term" value="F:RNA-directed DNA polymerase activity"/>
    <property type="evidence" value="ECO:0007669"/>
    <property type="project" value="UniProtKB-EC"/>
</dbReference>
<evidence type="ECO:0000256" key="1">
    <source>
        <dbReference type="ARBA" id="ARBA00012493"/>
    </source>
</evidence>
<evidence type="ECO:0000259" key="3">
    <source>
        <dbReference type="PROSITE" id="PS50994"/>
    </source>
</evidence>
<accession>A0AAE1I299</accession>
<evidence type="ECO:0000256" key="2">
    <source>
        <dbReference type="SAM" id="MobiDB-lite"/>
    </source>
</evidence>
<reference evidence="4" key="1">
    <citation type="submission" date="2021-07" db="EMBL/GenBank/DDBJ databases">
        <authorList>
            <person name="Catto M.A."/>
            <person name="Jacobson A."/>
            <person name="Kennedy G."/>
            <person name="Labadie P."/>
            <person name="Hunt B.G."/>
            <person name="Srinivasan R."/>
        </authorList>
    </citation>
    <scope>NUCLEOTIDE SEQUENCE</scope>
    <source>
        <strain evidence="4">PL_HMW_Pooled</strain>
        <tissue evidence="4">Head</tissue>
    </source>
</reference>
<name>A0AAE1I299_9NEOP</name>